<evidence type="ECO:0000256" key="2">
    <source>
        <dbReference type="ARBA" id="ARBA00006472"/>
    </source>
</evidence>
<keyword evidence="6" id="KW-1185">Reference proteome</keyword>
<sequence>MHTDLHTRHCTPCEGGTQALEPEAARERLQALDPEWSLDDAGRVLRRTLRFEDFHHTMAFVNAVAWIAHRQDHHPDLEVGYNTCRVHFSTHAIGGLSDNDFICAARVDRLLQD</sequence>
<reference evidence="5 6" key="1">
    <citation type="submission" date="2016-10" db="EMBL/GenBank/DDBJ databases">
        <authorList>
            <person name="de Groot N.N."/>
        </authorList>
    </citation>
    <scope>NUCLEOTIDE SEQUENCE [LARGE SCALE GENOMIC DNA]</scope>
    <source>
        <strain evidence="5 6">DSM 4180</strain>
    </source>
</reference>
<protein>
    <recommendedName>
        <fullName evidence="4">Putative pterin-4-alpha-carbinolamine dehydratase</fullName>
        <shortName evidence="4">PHS</shortName>
        <ecNumber evidence="4">4.2.1.96</ecNumber>
    </recommendedName>
    <alternativeName>
        <fullName evidence="4">4-alpha-hydroxy-tetrahydropterin dehydratase</fullName>
    </alternativeName>
    <alternativeName>
        <fullName evidence="4">Pterin carbinolamine dehydratase</fullName>
        <shortName evidence="4">PCD</shortName>
    </alternativeName>
</protein>
<evidence type="ECO:0000256" key="4">
    <source>
        <dbReference type="HAMAP-Rule" id="MF_00434"/>
    </source>
</evidence>
<dbReference type="EC" id="4.2.1.96" evidence="4"/>
<comment type="similarity">
    <text evidence="2 4">Belongs to the pterin-4-alpha-carbinolamine dehydratase family.</text>
</comment>
<dbReference type="PANTHER" id="PTHR12599:SF0">
    <property type="entry name" value="PTERIN-4-ALPHA-CARBINOLAMINE DEHYDRATASE"/>
    <property type="match status" value="1"/>
</dbReference>
<evidence type="ECO:0000313" key="5">
    <source>
        <dbReference type="EMBL" id="SFM55278.1"/>
    </source>
</evidence>
<dbReference type="InterPro" id="IPR036428">
    <property type="entry name" value="PCD_sf"/>
</dbReference>
<dbReference type="STRING" id="195064.SAMN05421721_10976"/>
<dbReference type="GO" id="GO:0008124">
    <property type="term" value="F:4-alpha-hydroxytetrahydrobiopterin dehydratase activity"/>
    <property type="evidence" value="ECO:0007669"/>
    <property type="project" value="UniProtKB-UniRule"/>
</dbReference>
<accession>A0A1I4RSY1</accession>
<evidence type="ECO:0000256" key="3">
    <source>
        <dbReference type="ARBA" id="ARBA00023239"/>
    </source>
</evidence>
<dbReference type="Gene3D" id="3.30.1360.20">
    <property type="entry name" value="Transcriptional coactivator/pterin dehydratase"/>
    <property type="match status" value="1"/>
</dbReference>
<dbReference type="EMBL" id="FOUO01000009">
    <property type="protein sequence ID" value="SFM55278.1"/>
    <property type="molecule type" value="Genomic_DNA"/>
</dbReference>
<dbReference type="HAMAP" id="MF_00434">
    <property type="entry name" value="Pterin_4_alpha"/>
    <property type="match status" value="1"/>
</dbReference>
<dbReference type="InterPro" id="IPR001533">
    <property type="entry name" value="Pterin_deHydtase"/>
</dbReference>
<dbReference type="OrthoDB" id="5294615at2"/>
<dbReference type="Proteomes" id="UP000199556">
    <property type="component" value="Unassembled WGS sequence"/>
</dbReference>
<keyword evidence="3 4" id="KW-0456">Lyase</keyword>
<comment type="catalytic activity">
    <reaction evidence="1 4">
        <text>(4aS,6R)-4a-hydroxy-L-erythro-5,6,7,8-tetrahydrobiopterin = (6R)-L-erythro-6,7-dihydrobiopterin + H2O</text>
        <dbReference type="Rhea" id="RHEA:11920"/>
        <dbReference type="ChEBI" id="CHEBI:15377"/>
        <dbReference type="ChEBI" id="CHEBI:15642"/>
        <dbReference type="ChEBI" id="CHEBI:43120"/>
        <dbReference type="EC" id="4.2.1.96"/>
    </reaction>
</comment>
<dbReference type="SUPFAM" id="SSF55248">
    <property type="entry name" value="PCD-like"/>
    <property type="match status" value="1"/>
</dbReference>
<gene>
    <name evidence="5" type="ORF">SAMN05421721_10976</name>
</gene>
<organism evidence="5 6">
    <name type="scientific">Ectothiorhodospira mobilis</name>
    <dbReference type="NCBI Taxonomy" id="195064"/>
    <lineage>
        <taxon>Bacteria</taxon>
        <taxon>Pseudomonadati</taxon>
        <taxon>Pseudomonadota</taxon>
        <taxon>Gammaproteobacteria</taxon>
        <taxon>Chromatiales</taxon>
        <taxon>Ectothiorhodospiraceae</taxon>
        <taxon>Ectothiorhodospira</taxon>
    </lineage>
</organism>
<dbReference type="NCBIfam" id="NF002019">
    <property type="entry name" value="PRK00823.1-4"/>
    <property type="match status" value="1"/>
</dbReference>
<dbReference type="CDD" id="cd00913">
    <property type="entry name" value="PCD_DCoH_subfamily_a"/>
    <property type="match status" value="1"/>
</dbReference>
<dbReference type="AlphaFoldDB" id="A0A1I4RSY1"/>
<dbReference type="Pfam" id="PF01329">
    <property type="entry name" value="Pterin_4a"/>
    <property type="match status" value="1"/>
</dbReference>
<evidence type="ECO:0000256" key="1">
    <source>
        <dbReference type="ARBA" id="ARBA00001554"/>
    </source>
</evidence>
<evidence type="ECO:0000313" key="6">
    <source>
        <dbReference type="Proteomes" id="UP000199556"/>
    </source>
</evidence>
<dbReference type="PANTHER" id="PTHR12599">
    <property type="entry name" value="PTERIN-4-ALPHA-CARBINOLAMINE DEHYDRATASE"/>
    <property type="match status" value="1"/>
</dbReference>
<dbReference type="GO" id="GO:0006729">
    <property type="term" value="P:tetrahydrobiopterin biosynthetic process"/>
    <property type="evidence" value="ECO:0007669"/>
    <property type="project" value="InterPro"/>
</dbReference>
<name>A0A1I4RSY1_ECTMO</name>
<proteinExistence type="inferred from homology"/>
<dbReference type="RefSeq" id="WP_090485697.1">
    <property type="nucleotide sequence ID" value="NZ_FOUO01000009.1"/>
</dbReference>